<dbReference type="GO" id="GO:0043531">
    <property type="term" value="F:ADP binding"/>
    <property type="evidence" value="ECO:0007669"/>
    <property type="project" value="InterPro"/>
</dbReference>
<evidence type="ECO:0000256" key="2">
    <source>
        <dbReference type="ARBA" id="ARBA00022737"/>
    </source>
</evidence>
<dbReference type="InterPro" id="IPR027417">
    <property type="entry name" value="P-loop_NTPase"/>
</dbReference>
<feature type="domain" description="NB-ARC" evidence="6">
    <location>
        <begin position="217"/>
        <end position="387"/>
    </location>
</feature>
<evidence type="ECO:0000313" key="12">
    <source>
        <dbReference type="RefSeq" id="XP_010279527.1"/>
    </source>
</evidence>
<dbReference type="Pfam" id="PF25019">
    <property type="entry name" value="LRR_R13L1-DRL21"/>
    <property type="match status" value="1"/>
</dbReference>
<evidence type="ECO:0000259" key="9">
    <source>
        <dbReference type="Pfam" id="PF23598"/>
    </source>
</evidence>
<accession>A0A1U8BDE7</accession>
<dbReference type="PRINTS" id="PR00364">
    <property type="entry name" value="DISEASERSIST"/>
</dbReference>
<dbReference type="Gene3D" id="1.10.8.430">
    <property type="entry name" value="Helical domain of apoptotic protease-activating factors"/>
    <property type="match status" value="1"/>
</dbReference>
<dbReference type="RefSeq" id="XP_010279527.1">
    <property type="nucleotide sequence ID" value="XM_010281225.2"/>
</dbReference>
<dbReference type="SUPFAM" id="SSF52047">
    <property type="entry name" value="RNI-like"/>
    <property type="match status" value="1"/>
</dbReference>
<keyword evidence="2" id="KW-0677">Repeat</keyword>
<evidence type="ECO:0000256" key="5">
    <source>
        <dbReference type="ARBA" id="ARBA00022840"/>
    </source>
</evidence>
<evidence type="ECO:0000313" key="11">
    <source>
        <dbReference type="Proteomes" id="UP000189703"/>
    </source>
</evidence>
<dbReference type="SUPFAM" id="SSF52058">
    <property type="entry name" value="L domain-like"/>
    <property type="match status" value="1"/>
</dbReference>
<dbReference type="GO" id="GO:0005524">
    <property type="term" value="F:ATP binding"/>
    <property type="evidence" value="ECO:0007669"/>
    <property type="project" value="UniProtKB-KW"/>
</dbReference>
<keyword evidence="5" id="KW-0067">ATP-binding</keyword>
<dbReference type="eggNOG" id="KOG4658">
    <property type="taxonomic scope" value="Eukaryota"/>
</dbReference>
<evidence type="ECO:0000259" key="8">
    <source>
        <dbReference type="Pfam" id="PF23559"/>
    </source>
</evidence>
<dbReference type="InterPro" id="IPR056789">
    <property type="entry name" value="LRR_R13L1-DRL21"/>
</dbReference>
<dbReference type="InterPro" id="IPR036388">
    <property type="entry name" value="WH-like_DNA-bd_sf"/>
</dbReference>
<dbReference type="OMA" id="HGCHNIS"/>
<dbReference type="SMART" id="SM00369">
    <property type="entry name" value="LRR_TYP"/>
    <property type="match status" value="4"/>
</dbReference>
<dbReference type="InterPro" id="IPR003591">
    <property type="entry name" value="Leu-rich_rpt_typical-subtyp"/>
</dbReference>
<dbReference type="KEGG" id="nnu:104613421"/>
<keyword evidence="1" id="KW-0433">Leucine-rich repeat</keyword>
<dbReference type="Pfam" id="PF23598">
    <property type="entry name" value="LRR_14"/>
    <property type="match status" value="1"/>
</dbReference>
<dbReference type="PANTHER" id="PTHR36766">
    <property type="entry name" value="PLANT BROAD-SPECTRUM MILDEW RESISTANCE PROTEIN RPW8"/>
    <property type="match status" value="1"/>
</dbReference>
<dbReference type="Gene3D" id="3.80.10.10">
    <property type="entry name" value="Ribonuclease Inhibitor"/>
    <property type="match status" value="2"/>
</dbReference>
<dbReference type="FunFam" id="3.40.50.300:FF:001091">
    <property type="entry name" value="Probable disease resistance protein At1g61300"/>
    <property type="match status" value="1"/>
</dbReference>
<protein>
    <submittedName>
        <fullName evidence="12">Disease resistance protein RGA3</fullName>
    </submittedName>
</protein>
<evidence type="ECO:0000259" key="6">
    <source>
        <dbReference type="Pfam" id="PF00931"/>
    </source>
</evidence>
<dbReference type="GO" id="GO:0006952">
    <property type="term" value="P:defense response"/>
    <property type="evidence" value="ECO:0007669"/>
    <property type="project" value="UniProtKB-KW"/>
</dbReference>
<keyword evidence="11" id="KW-1185">Reference proteome</keyword>
<evidence type="ECO:0000256" key="4">
    <source>
        <dbReference type="ARBA" id="ARBA00022821"/>
    </source>
</evidence>
<dbReference type="Pfam" id="PF00931">
    <property type="entry name" value="NB-ARC"/>
    <property type="match status" value="1"/>
</dbReference>
<feature type="domain" description="R13L1/DRL21-like LRR repeat region" evidence="10">
    <location>
        <begin position="727"/>
        <end position="859"/>
    </location>
</feature>
<dbReference type="InterPro" id="IPR055414">
    <property type="entry name" value="LRR_R13L4/SHOC2-like"/>
</dbReference>
<dbReference type="Gene3D" id="1.10.10.10">
    <property type="entry name" value="Winged helix-like DNA-binding domain superfamily/Winged helix DNA-binding domain"/>
    <property type="match status" value="1"/>
</dbReference>
<dbReference type="GO" id="GO:0051707">
    <property type="term" value="P:response to other organism"/>
    <property type="evidence" value="ECO:0007669"/>
    <property type="project" value="UniProtKB-ARBA"/>
</dbReference>
<dbReference type="InterPro" id="IPR042197">
    <property type="entry name" value="Apaf_helical"/>
</dbReference>
<dbReference type="InterPro" id="IPR058922">
    <property type="entry name" value="WHD_DRP"/>
</dbReference>
<evidence type="ECO:0000259" key="7">
    <source>
        <dbReference type="Pfam" id="PF18052"/>
    </source>
</evidence>
<feature type="domain" description="Disease resistance R13L4/SHOC-2-like LRR" evidence="9">
    <location>
        <begin position="973"/>
        <end position="1131"/>
    </location>
</feature>
<evidence type="ECO:0000256" key="1">
    <source>
        <dbReference type="ARBA" id="ARBA00022614"/>
    </source>
</evidence>
<evidence type="ECO:0000256" key="3">
    <source>
        <dbReference type="ARBA" id="ARBA00022741"/>
    </source>
</evidence>
<gene>
    <name evidence="12" type="primary">LOC104613421</name>
</gene>
<dbReference type="InterPro" id="IPR032675">
    <property type="entry name" value="LRR_dom_sf"/>
</dbReference>
<dbReference type="SMART" id="SM00367">
    <property type="entry name" value="LRR_CC"/>
    <property type="match status" value="2"/>
</dbReference>
<dbReference type="PANTHER" id="PTHR36766:SF48">
    <property type="entry name" value="DISEASE RESISTANCE PROTEIN RGA3"/>
    <property type="match status" value="1"/>
</dbReference>
<evidence type="ECO:0000259" key="10">
    <source>
        <dbReference type="Pfam" id="PF25019"/>
    </source>
</evidence>
<keyword evidence="4" id="KW-0611">Plant defense</keyword>
<dbReference type="SUPFAM" id="SSF52540">
    <property type="entry name" value="P-loop containing nucleoside triphosphate hydrolases"/>
    <property type="match status" value="1"/>
</dbReference>
<dbReference type="Pfam" id="PF23559">
    <property type="entry name" value="WHD_DRP"/>
    <property type="match status" value="1"/>
</dbReference>
<dbReference type="Pfam" id="PF18052">
    <property type="entry name" value="Rx_N"/>
    <property type="match status" value="1"/>
</dbReference>
<dbReference type="InParanoid" id="A0A1U8BDE7"/>
<feature type="domain" description="Disease resistance protein winged helix" evidence="8">
    <location>
        <begin position="472"/>
        <end position="544"/>
    </location>
</feature>
<dbReference type="InterPro" id="IPR038005">
    <property type="entry name" value="RX-like_CC"/>
</dbReference>
<organism evidence="11 12">
    <name type="scientific">Nelumbo nucifera</name>
    <name type="common">Sacred lotus</name>
    <dbReference type="NCBI Taxonomy" id="4432"/>
    <lineage>
        <taxon>Eukaryota</taxon>
        <taxon>Viridiplantae</taxon>
        <taxon>Streptophyta</taxon>
        <taxon>Embryophyta</taxon>
        <taxon>Tracheophyta</taxon>
        <taxon>Spermatophyta</taxon>
        <taxon>Magnoliopsida</taxon>
        <taxon>Proteales</taxon>
        <taxon>Nelumbonaceae</taxon>
        <taxon>Nelumbo</taxon>
    </lineage>
</organism>
<proteinExistence type="predicted"/>
<dbReference type="GeneID" id="104613421"/>
<dbReference type="Gene3D" id="1.20.5.4130">
    <property type="match status" value="1"/>
</dbReference>
<name>A0A1U8BDE7_NELNU</name>
<sequence>MLRNYRRSLSFYITDKRQKKKELVPYFTSNTIFWVFSDMAEAVLSTLLQAIFEKTVSEVFEEFGLFGGAKKEVKKLRSTLSTIQAVLEDAKDRQVTDKALRIWLRNLKDVAYDADDLLDEYLIEALHKKVETHHIHATIRDHIRKQVRNFFSTSNPFIFHYRMRRQLKEIGERLDLIAGERFKFHLKDRIIDRRDGLIGRLQTDSSLVESEIYGRGDDKEKIIKFLIHEGNDDDVSVIPIVGMGGLGMTTLAKLAYNDERVVRHFEQRIWVCVSVDFDVRMLVRAIIESATGKRCDCLDMEPMQRRLKEMLTRKRFLLVLDDVWNEDYEKWDRMKLLLRCGAGGSKIIVTTRSEKVALITGTVTSHGLDGLPEDACWSLFKQRAFQFENEKESSSLVSIGKEIVKKCRGVPLAAKTLGSLMCFKREKSEWLSVKDSDIWDIIGGENGILPALRLSYDNLPSYLQQCFAYCSIFPKDYKMKREKLIHLWVAEGFVQASGGNKPLEEVGNEYFNELLWRSFFQDVIKESDGIILECKMHDLVHDLARSVAGIDCSIVNANKQVTIPIGVRHSSLVCNEMVLALPGVLPNAKNLRSFLLLFGWRKISRVSRNLILSFRSLRVLDLSYSGIKKLSKSIATLKHLRYLDLSGNFIKMLPKSISSLCNLQTLNLIQCHQLQRLPKDMWKLTNLRHLDIHGCWSLEKLPTDIGKLRFLQTLPIFIVDEVHGCGIEELSRLNLQGELMIKNLQNVRNAACAKQANMQEKRKLQFLGLSWKTWKRDDGTNVDGASVRDNVERVLEYLQPHPDLKRLAIENYKGANFPGWLMDLSLLNLVQVSLIKCKRCANLPPFGQLPCLEVLMVERVDAAMYFSNSSSGNSREIFPMLKQLTIKDMPNLVGWSIVEKKALLPCLSKLIIEGCPKLTNLPSLPSLENLELRDCNIMLLSSVTNIVSLSNLIVSGFPELVSLPQGLLCNKTRLLSLEIRDCAKLNSLLSEIKSLTTLQSLSLSNCYELDHLPEELGSLILLESLVVCGCHSLISLPEGISGLTALQHLSLSDCENLSSLPDAMQHFTNLQTLNIWSCGKLASLPNWLGHLKSLRELEIWYCDNILCLPEGMQHLTALQFLSIWSCPNLEMRCQKGTGEDWHKIAHVPFIKINGPYIQSLDV</sequence>
<dbReference type="InterPro" id="IPR001611">
    <property type="entry name" value="Leu-rich_rpt"/>
</dbReference>
<dbReference type="InterPro" id="IPR006553">
    <property type="entry name" value="Leu-rich_rpt_Cys-con_subtyp"/>
</dbReference>
<dbReference type="AlphaFoldDB" id="A0A1U8BDE7"/>
<keyword evidence="3" id="KW-0547">Nucleotide-binding</keyword>
<dbReference type="InterPro" id="IPR041118">
    <property type="entry name" value="Rx_N"/>
</dbReference>
<dbReference type="FunFam" id="1.10.10.10:FF:000322">
    <property type="entry name" value="Probable disease resistance protein At1g63360"/>
    <property type="match status" value="1"/>
</dbReference>
<dbReference type="InterPro" id="IPR002182">
    <property type="entry name" value="NB-ARC"/>
</dbReference>
<dbReference type="OrthoDB" id="2973320at2759"/>
<dbReference type="CDD" id="cd14798">
    <property type="entry name" value="RX-CC_like"/>
    <property type="match status" value="1"/>
</dbReference>
<reference evidence="12" key="1">
    <citation type="submission" date="2025-08" db="UniProtKB">
        <authorList>
            <consortium name="RefSeq"/>
        </authorList>
    </citation>
    <scope>IDENTIFICATION</scope>
</reference>
<dbReference type="Proteomes" id="UP000189703">
    <property type="component" value="Unplaced"/>
</dbReference>
<feature type="domain" description="Disease resistance N-terminal" evidence="7">
    <location>
        <begin position="45"/>
        <end position="135"/>
    </location>
</feature>
<dbReference type="PROSITE" id="PS51450">
    <property type="entry name" value="LRR"/>
    <property type="match status" value="1"/>
</dbReference>
<dbReference type="Gene3D" id="3.40.50.300">
    <property type="entry name" value="P-loop containing nucleotide triphosphate hydrolases"/>
    <property type="match status" value="1"/>
</dbReference>
<dbReference type="Pfam" id="PF13855">
    <property type="entry name" value="LRR_8"/>
    <property type="match status" value="1"/>
</dbReference>